<keyword evidence="3" id="KW-0812">Transmembrane</keyword>
<feature type="compositionally biased region" description="Basic and acidic residues" evidence="2">
    <location>
        <begin position="46"/>
        <end position="66"/>
    </location>
</feature>
<evidence type="ECO:0000256" key="2">
    <source>
        <dbReference type="SAM" id="MobiDB-lite"/>
    </source>
</evidence>
<feature type="region of interest" description="Disordered" evidence="2">
    <location>
        <begin position="1"/>
        <end position="66"/>
    </location>
</feature>
<keyword evidence="1" id="KW-0175">Coiled coil</keyword>
<evidence type="ECO:0000256" key="3">
    <source>
        <dbReference type="SAM" id="Phobius"/>
    </source>
</evidence>
<organism evidence="4 5">
    <name type="scientific">Ambispora leptoticha</name>
    <dbReference type="NCBI Taxonomy" id="144679"/>
    <lineage>
        <taxon>Eukaryota</taxon>
        <taxon>Fungi</taxon>
        <taxon>Fungi incertae sedis</taxon>
        <taxon>Mucoromycota</taxon>
        <taxon>Glomeromycotina</taxon>
        <taxon>Glomeromycetes</taxon>
        <taxon>Archaeosporales</taxon>
        <taxon>Ambisporaceae</taxon>
        <taxon>Ambispora</taxon>
    </lineage>
</organism>
<feature type="transmembrane region" description="Helical" evidence="3">
    <location>
        <begin position="163"/>
        <end position="182"/>
    </location>
</feature>
<keyword evidence="5" id="KW-1185">Reference proteome</keyword>
<proteinExistence type="predicted"/>
<reference evidence="4" key="1">
    <citation type="submission" date="2021-06" db="EMBL/GenBank/DDBJ databases">
        <authorList>
            <person name="Kallberg Y."/>
            <person name="Tangrot J."/>
            <person name="Rosling A."/>
        </authorList>
    </citation>
    <scope>NUCLEOTIDE SEQUENCE</scope>
    <source>
        <strain evidence="4">FL130A</strain>
    </source>
</reference>
<dbReference type="OrthoDB" id="2449372at2759"/>
<gene>
    <name evidence="4" type="ORF">ALEPTO_LOCUS10305</name>
</gene>
<evidence type="ECO:0000256" key="1">
    <source>
        <dbReference type="SAM" id="Coils"/>
    </source>
</evidence>
<feature type="non-terminal residue" evidence="4">
    <location>
        <position position="304"/>
    </location>
</feature>
<name>A0A9N9E4F6_9GLOM</name>
<sequence length="304" mass="34377">GKLEKVDHEIHHTDDGRGKLKIEGGKEKLKDSEVGQQSENKAGEGSSKEENLRKENAENAGSEGEKITELKENIEDTDIGSQDCLVHNSAKIDVKEMGTLIYPVEIFDDSERKELSGVLNDSLLVNFISSGKIGRDSLNNYRSISLLNGSTSNNTQPTDKGKSTLIIFGVVFVLLFAGLAIIKSRFNKNKKSKKQATEKEKPVIIQLDENQYKHFLIAFGNIVRELNSIAFKVKELENGMKLIEEIDNDVTRYRHSGYYFSSNNEVRSSCHHGCGHSHREYDDLRDKYNALERERNDLRTDRDN</sequence>
<evidence type="ECO:0000313" key="5">
    <source>
        <dbReference type="Proteomes" id="UP000789508"/>
    </source>
</evidence>
<feature type="coiled-coil region" evidence="1">
    <location>
        <begin position="274"/>
        <end position="301"/>
    </location>
</feature>
<evidence type="ECO:0000313" key="4">
    <source>
        <dbReference type="EMBL" id="CAG8660388.1"/>
    </source>
</evidence>
<dbReference type="Proteomes" id="UP000789508">
    <property type="component" value="Unassembled WGS sequence"/>
</dbReference>
<accession>A0A9N9E4F6</accession>
<dbReference type="EMBL" id="CAJVPS010010799">
    <property type="protein sequence ID" value="CAG8660388.1"/>
    <property type="molecule type" value="Genomic_DNA"/>
</dbReference>
<feature type="compositionally biased region" description="Basic and acidic residues" evidence="2">
    <location>
        <begin position="1"/>
        <end position="33"/>
    </location>
</feature>
<keyword evidence="3" id="KW-0472">Membrane</keyword>
<dbReference type="AlphaFoldDB" id="A0A9N9E4F6"/>
<comment type="caution">
    <text evidence="4">The sequence shown here is derived from an EMBL/GenBank/DDBJ whole genome shotgun (WGS) entry which is preliminary data.</text>
</comment>
<protein>
    <submittedName>
        <fullName evidence="4">13912_t:CDS:1</fullName>
    </submittedName>
</protein>
<keyword evidence="3" id="KW-1133">Transmembrane helix</keyword>